<dbReference type="Proteomes" id="UP000284431">
    <property type="component" value="Unassembled WGS sequence"/>
</dbReference>
<dbReference type="Gene3D" id="1.10.150.130">
    <property type="match status" value="1"/>
</dbReference>
<keyword evidence="1" id="KW-0229">DNA integration</keyword>
<dbReference type="Gene3D" id="1.10.443.10">
    <property type="entry name" value="Intergrase catalytic core"/>
    <property type="match status" value="1"/>
</dbReference>
<reference evidence="6 7" key="1">
    <citation type="submission" date="2018-08" db="EMBL/GenBank/DDBJ databases">
        <title>A genome reference for cultivated species of the human gut microbiota.</title>
        <authorList>
            <person name="Zou Y."/>
            <person name="Xue W."/>
            <person name="Luo G."/>
        </authorList>
    </citation>
    <scope>NUCLEOTIDE SEQUENCE [LARGE SCALE GENOMIC DNA]</scope>
    <source>
        <strain evidence="6 7">OF02-6LB</strain>
    </source>
</reference>
<evidence type="ECO:0000256" key="1">
    <source>
        <dbReference type="ARBA" id="ARBA00022908"/>
    </source>
</evidence>
<evidence type="ECO:0000313" key="7">
    <source>
        <dbReference type="Proteomes" id="UP000284431"/>
    </source>
</evidence>
<dbReference type="EMBL" id="QSCS01000011">
    <property type="protein sequence ID" value="RGY26438.1"/>
    <property type="molecule type" value="Genomic_DNA"/>
</dbReference>
<evidence type="ECO:0000256" key="4">
    <source>
        <dbReference type="PROSITE-ProRule" id="PRU01248"/>
    </source>
</evidence>
<dbReference type="Pfam" id="PF13102">
    <property type="entry name" value="Phage_int_SAM_5"/>
    <property type="match status" value="1"/>
</dbReference>
<accession>A0A413J5H5</accession>
<keyword evidence="3" id="KW-0233">DNA recombination</keyword>
<dbReference type="InterPro" id="IPR011010">
    <property type="entry name" value="DNA_brk_join_enz"/>
</dbReference>
<dbReference type="GO" id="GO:0006310">
    <property type="term" value="P:DNA recombination"/>
    <property type="evidence" value="ECO:0007669"/>
    <property type="project" value="UniProtKB-KW"/>
</dbReference>
<dbReference type="PANTHER" id="PTHR30349">
    <property type="entry name" value="PHAGE INTEGRASE-RELATED"/>
    <property type="match status" value="1"/>
</dbReference>
<dbReference type="PANTHER" id="PTHR30349:SF64">
    <property type="entry name" value="PROPHAGE INTEGRASE INTD-RELATED"/>
    <property type="match status" value="1"/>
</dbReference>
<dbReference type="InterPro" id="IPR025269">
    <property type="entry name" value="SAM-like_dom"/>
</dbReference>
<dbReference type="SUPFAM" id="SSF56349">
    <property type="entry name" value="DNA breaking-rejoining enzymes"/>
    <property type="match status" value="1"/>
</dbReference>
<proteinExistence type="predicted"/>
<dbReference type="RefSeq" id="WP_122134327.1">
    <property type="nucleotide sequence ID" value="NZ_QSCQ01000011.1"/>
</dbReference>
<dbReference type="InterPro" id="IPR010998">
    <property type="entry name" value="Integrase_recombinase_N"/>
</dbReference>
<comment type="caution">
    <text evidence="6">The sequence shown here is derived from an EMBL/GenBank/DDBJ whole genome shotgun (WGS) entry which is preliminary data.</text>
</comment>
<evidence type="ECO:0000256" key="3">
    <source>
        <dbReference type="ARBA" id="ARBA00023172"/>
    </source>
</evidence>
<dbReference type="InterPro" id="IPR044068">
    <property type="entry name" value="CB"/>
</dbReference>
<protein>
    <submittedName>
        <fullName evidence="6">Transposase</fullName>
    </submittedName>
</protein>
<dbReference type="InterPro" id="IPR050090">
    <property type="entry name" value="Tyrosine_recombinase_XerCD"/>
</dbReference>
<evidence type="ECO:0000313" key="6">
    <source>
        <dbReference type="EMBL" id="RGY26438.1"/>
    </source>
</evidence>
<dbReference type="PROSITE" id="PS51900">
    <property type="entry name" value="CB"/>
    <property type="match status" value="1"/>
</dbReference>
<organism evidence="6 7">
    <name type="scientific">Bacteroides caccae</name>
    <dbReference type="NCBI Taxonomy" id="47678"/>
    <lineage>
        <taxon>Bacteria</taxon>
        <taxon>Pseudomonadati</taxon>
        <taxon>Bacteroidota</taxon>
        <taxon>Bacteroidia</taxon>
        <taxon>Bacteroidales</taxon>
        <taxon>Bacteroidaceae</taxon>
        <taxon>Bacteroides</taxon>
    </lineage>
</organism>
<dbReference type="GO" id="GO:0003677">
    <property type="term" value="F:DNA binding"/>
    <property type="evidence" value="ECO:0007669"/>
    <property type="project" value="UniProtKB-UniRule"/>
</dbReference>
<dbReference type="GO" id="GO:0015074">
    <property type="term" value="P:DNA integration"/>
    <property type="evidence" value="ECO:0007669"/>
    <property type="project" value="UniProtKB-KW"/>
</dbReference>
<name>A0A413J5H5_9BACE</name>
<dbReference type="AlphaFoldDB" id="A0A413J5H5"/>
<evidence type="ECO:0000259" key="5">
    <source>
        <dbReference type="PROSITE" id="PS51900"/>
    </source>
</evidence>
<feature type="domain" description="Core-binding (CB)" evidence="5">
    <location>
        <begin position="99"/>
        <end position="205"/>
    </location>
</feature>
<evidence type="ECO:0000256" key="2">
    <source>
        <dbReference type="ARBA" id="ARBA00023125"/>
    </source>
</evidence>
<sequence length="425" mass="49232">MATFKAVVFQGGRHLKKDGTTNVKIRVYHNSSAQYIPTEYFIEPDLMNEDGSISSLSANSENLNYEITNLVQKYRGAYIKLGSTRTAKMSCSELKEEVLKIASPESEFIDFVEFARGIITKTVKRKTANWYESSLNAFIAFYGSERIDAKDIKSKTLESFKEYLENRVIIVRSKADGVADMQRRMEPGTVNNYLRGIRSLYNKARKHFNNEDYDIIRIPNNPFSRVVIPEYIRKRKSLPIDAIKRIRDARFDNPRTTMARDVFMMLFYLMGINMKDFFSLANETYGRVEYRRSKETTIDNKSYVPLSVRVEPELRPLLDYYSNGTFLSYFRMRYTDYNNFLKAVNKELKLVSKQLGLGVQLSTNWARHSWASIARNKAGIAKADVDFCLGHVNDDFKMADIYIDIDYSICDKANRAVLDLLKKNE</sequence>
<dbReference type="InterPro" id="IPR013762">
    <property type="entry name" value="Integrase-like_cat_sf"/>
</dbReference>
<gene>
    <name evidence="6" type="ORF">DXA49_09090</name>
</gene>
<keyword evidence="2 4" id="KW-0238">DNA-binding</keyword>